<accession>A0A317CXR7</accession>
<dbReference type="RefSeq" id="WP_109818794.1">
    <property type="nucleotide sequence ID" value="NZ_QGKR01000224.1"/>
</dbReference>
<dbReference type="InterPro" id="IPR057746">
    <property type="entry name" value="CpnT-like_N"/>
</dbReference>
<dbReference type="InterPro" id="IPR043519">
    <property type="entry name" value="NT_sf"/>
</dbReference>
<reference evidence="5 6" key="1">
    <citation type="submission" date="2018-05" db="EMBL/GenBank/DDBJ databases">
        <title>Micromonospora atacamensis sp. nov., a novel actinobacteria isolated from high altitude Atacama Desert soil.</title>
        <authorList>
            <person name="Carro L."/>
            <person name="Golinska P."/>
            <person name="Klenk H.-P."/>
            <person name="Goodfellow M."/>
        </authorList>
    </citation>
    <scope>NUCLEOTIDE SEQUENCE [LARGE SCALE GENOMIC DNA]</scope>
    <source>
        <strain evidence="5 6">5R2A7</strain>
    </source>
</reference>
<feature type="region of interest" description="Disordered" evidence="2">
    <location>
        <begin position="643"/>
        <end position="669"/>
    </location>
</feature>
<dbReference type="EMBL" id="QGKR01000224">
    <property type="protein sequence ID" value="PWR07418.1"/>
    <property type="molecule type" value="Genomic_DNA"/>
</dbReference>
<feature type="domain" description="Outer membrane channel protein CpnT-like N-terminal" evidence="4">
    <location>
        <begin position="8"/>
        <end position="166"/>
    </location>
</feature>
<protein>
    <submittedName>
        <fullName evidence="5">Uncharacterized protein</fullName>
    </submittedName>
</protein>
<feature type="region of interest" description="Disordered" evidence="2">
    <location>
        <begin position="1027"/>
        <end position="1112"/>
    </location>
</feature>
<feature type="region of interest" description="Disordered" evidence="2">
    <location>
        <begin position="434"/>
        <end position="527"/>
    </location>
</feature>
<evidence type="ECO:0000256" key="2">
    <source>
        <dbReference type="SAM" id="MobiDB-lite"/>
    </source>
</evidence>
<feature type="compositionally biased region" description="Basic and acidic residues" evidence="2">
    <location>
        <begin position="1039"/>
        <end position="1058"/>
    </location>
</feature>
<dbReference type="Pfam" id="PF15644">
    <property type="entry name" value="Gln_amidase"/>
    <property type="match status" value="1"/>
</dbReference>
<organism evidence="5 6">
    <name type="scientific">Micromonospora acroterricola</name>
    <dbReference type="NCBI Taxonomy" id="2202421"/>
    <lineage>
        <taxon>Bacteria</taxon>
        <taxon>Bacillati</taxon>
        <taxon>Actinomycetota</taxon>
        <taxon>Actinomycetes</taxon>
        <taxon>Micromonosporales</taxon>
        <taxon>Micromonosporaceae</taxon>
        <taxon>Micromonospora</taxon>
    </lineage>
</organism>
<evidence type="ECO:0000313" key="6">
    <source>
        <dbReference type="Proteomes" id="UP000245410"/>
    </source>
</evidence>
<dbReference type="Proteomes" id="UP000245410">
    <property type="component" value="Unassembled WGS sequence"/>
</dbReference>
<evidence type="ECO:0000256" key="1">
    <source>
        <dbReference type="SAM" id="Coils"/>
    </source>
</evidence>
<dbReference type="PANTHER" id="PTHR24216">
    <property type="entry name" value="PAXILLIN-RELATED"/>
    <property type="match status" value="1"/>
</dbReference>
<keyword evidence="1" id="KW-0175">Coiled coil</keyword>
<dbReference type="Pfam" id="PF25547">
    <property type="entry name" value="WXG100_2"/>
    <property type="match status" value="1"/>
</dbReference>
<feature type="region of interest" description="Disordered" evidence="2">
    <location>
        <begin position="807"/>
        <end position="829"/>
    </location>
</feature>
<proteinExistence type="predicted"/>
<dbReference type="InterPro" id="IPR028908">
    <property type="entry name" value="Tox-PL_dom"/>
</dbReference>
<evidence type="ECO:0000313" key="5">
    <source>
        <dbReference type="EMBL" id="PWR07418.1"/>
    </source>
</evidence>
<dbReference type="SUPFAM" id="SSF81301">
    <property type="entry name" value="Nucleotidyltransferase"/>
    <property type="match status" value="1"/>
</dbReference>
<evidence type="ECO:0000259" key="4">
    <source>
        <dbReference type="Pfam" id="PF25547"/>
    </source>
</evidence>
<dbReference type="PANTHER" id="PTHR24216:SF65">
    <property type="entry name" value="PAXILLIN-LIKE PROTEIN 1"/>
    <property type="match status" value="1"/>
</dbReference>
<feature type="compositionally biased region" description="Low complexity" evidence="2">
    <location>
        <begin position="1028"/>
        <end position="1038"/>
    </location>
</feature>
<dbReference type="OrthoDB" id="4554584at2"/>
<feature type="domain" description="Tox-PL" evidence="3">
    <location>
        <begin position="881"/>
        <end position="1004"/>
    </location>
</feature>
<feature type="region of interest" description="Disordered" evidence="2">
    <location>
        <begin position="370"/>
        <end position="402"/>
    </location>
</feature>
<evidence type="ECO:0000259" key="3">
    <source>
        <dbReference type="Pfam" id="PF15644"/>
    </source>
</evidence>
<feature type="compositionally biased region" description="Low complexity" evidence="2">
    <location>
        <begin position="488"/>
        <end position="527"/>
    </location>
</feature>
<name>A0A317CXR7_9ACTN</name>
<comment type="caution">
    <text evidence="5">The sequence shown here is derived from an EMBL/GenBank/DDBJ whole genome shotgun (WGS) entry which is preliminary data.</text>
</comment>
<feature type="coiled-coil region" evidence="1">
    <location>
        <begin position="1301"/>
        <end position="1328"/>
    </location>
</feature>
<gene>
    <name evidence="5" type="ORF">DKT68_19205</name>
</gene>
<feature type="compositionally biased region" description="Low complexity" evidence="2">
    <location>
        <begin position="434"/>
        <end position="444"/>
    </location>
</feature>
<sequence length="1486" mass="154458">MSVLPSPVPHPLDYAPWDVPGWIYEALDWAVGVQWPEGDERAVWDVADRWYGVAAVLAGPHTDAAAAAAEIRSGYGGVGMVDAAFEAAWRGIAEGDDAPLPVLLAVTADLGRLVEECGCDIEGAKLEVWIELGILVIELLSVAVAALLTAGAASPAAGAAITATRLLIQQIAKRLMGQLASKSLRHGLKEAGERAAKEVARGGVRGLATRAARGGLEEAGEEAGVTLATQAYQNSTGRAHGVDLTDLGASAVGGLAGGAVAPLAGLGRHATGRTARVGEHLGREMTGEVLAESAASLATGQGLTSVEDAVRAAASGATGSATGQADRALHARLDAQAAALGSASLAGPSLPPVGASPEASAAVAPPEAASSAVGSPAVGPSAAGSSTFGSPAVGPSAAGSSGVASSALASTAVAASPAVPAQVPAVAGAEAVAPPVAPDHPASPRGELPTQSGLNVPDVGGLPRSTSSDGNGPSPPVATDPTLSPATANPALSSVAAPVAPDPASGPAAGAVPASPHATTPTAVTPTVTGVAPPVPPITPAAVAPSVTGVAPPVAPGPVAVAPSVTGVAPPVAPGPVAVAPTVTGPPPVAHTAPAAGAPSSTVGTPGTSVSGAWGGTALGSAVGRSAVPSRFRTREALPPVRVPAHPARGRAPIPADVAASDDPSLPAPESSDWYAARWAAEADAVERRRYQGYYESQRTWFENNRRQAEASRLRDLAAEHDRRAAEYASYARQLRQAGHASWADGWQRTAYDEMRAYAECHDLADAVLAGTTAPRVVDIGDTHFRQANEDVGALALGAVETVDRSVLTGDDVPPPIDDSRPYGRPGGLRPPLALHQVDVERQMPRAPDGTVTRTADPRRGGWFRLLNDGGPRADATRGINCLDCTLSLFETWVHGRPRVSAPRTFDGYLDGDTRRPIRGEAGGPGRVEDVTGGRFQQLLAPPAGEQPHPTEARRGYANLHDQLLLGGHGSYAFLITEWAHGGSHAWVALNQNGTVLYVDPQTGLVRDRPLYPDVIGIDALVLGGDGRPMPLGGLPRGRFSERPDLPDHPPARDDGGHGDPYINRMHLLLDGPGSATSSSSRDAEPAGAPFERAAKPTRAPGPGPNEPTAGDSAQAFLRAGSLDEVFAAGVSPTEFAAAVDPPTLRRLLPELDEEAARDLARLFADVRVRGMLDSAWRQPPPTEPRLAESLVRHLARQPDLVRIMLTTPELANALTARSLTLYHLASHQQAIDILREVLIEIAERGADSVIAKGKPTARPTLLTPRQAHVSSELAARRQPDIQPGFDRSCLGDDAYRSAYLRQLYVEAETAQRELNSLVIRLAGERAQPGWRASPKDHQRVLDKLVEYGGDASRLRDLAAAKLEFQTIDDLYLTLSELAQDPDVVVLDIKDRFLRPLSSGYRDVLLRLRMSNGHVAELRLHLAVLDDVAKWEHVLYEVRRDVDALAEVNGRPLTAVERALRIGLLRREQAAFWRALGYDEETLDDG</sequence>
<keyword evidence="6" id="KW-1185">Reference proteome</keyword>